<comment type="caution">
    <text evidence="1">The sequence shown here is derived from an EMBL/GenBank/DDBJ whole genome shotgun (WGS) entry which is preliminary data.</text>
</comment>
<gene>
    <name evidence="1" type="ORF">S01H4_27490</name>
</gene>
<reference evidence="1" key="1">
    <citation type="journal article" date="2014" name="Front. Microbiol.">
        <title>High frequency of phylogenetically diverse reductive dehalogenase-homologous genes in deep subseafloor sedimentary metagenomes.</title>
        <authorList>
            <person name="Kawai M."/>
            <person name="Futagami T."/>
            <person name="Toyoda A."/>
            <person name="Takaki Y."/>
            <person name="Nishi S."/>
            <person name="Hori S."/>
            <person name="Arai W."/>
            <person name="Tsubouchi T."/>
            <person name="Morono Y."/>
            <person name="Uchiyama I."/>
            <person name="Ito T."/>
            <person name="Fujiyama A."/>
            <person name="Inagaki F."/>
            <person name="Takami H."/>
        </authorList>
    </citation>
    <scope>NUCLEOTIDE SEQUENCE</scope>
    <source>
        <strain evidence="1">Expedition CK06-06</strain>
    </source>
</reference>
<organism evidence="1">
    <name type="scientific">marine sediment metagenome</name>
    <dbReference type="NCBI Taxonomy" id="412755"/>
    <lineage>
        <taxon>unclassified sequences</taxon>
        <taxon>metagenomes</taxon>
        <taxon>ecological metagenomes</taxon>
    </lineage>
</organism>
<protein>
    <submittedName>
        <fullName evidence="1">Uncharacterized protein</fullName>
    </submittedName>
</protein>
<evidence type="ECO:0000313" key="1">
    <source>
        <dbReference type="EMBL" id="GAG77196.1"/>
    </source>
</evidence>
<dbReference type="AlphaFoldDB" id="X1BYF9"/>
<dbReference type="EMBL" id="BART01013447">
    <property type="protein sequence ID" value="GAG77196.1"/>
    <property type="molecule type" value="Genomic_DNA"/>
</dbReference>
<sequence>MNDTDIHSPISKGSKRKDEEEYILYESLASMVRLTKLTTIGMRYTLLIETIREL</sequence>
<proteinExistence type="predicted"/>
<name>X1BYF9_9ZZZZ</name>
<accession>X1BYF9</accession>